<reference evidence="2" key="1">
    <citation type="submission" date="2006-07" db="EMBL/GenBank/DDBJ databases">
        <title>Complete sequence of Thiomicrospira crunogena XCL-2.</title>
        <authorList>
            <consortium name="US DOE Joint Genome Institute"/>
            <person name="Copeland A."/>
            <person name="Lucas S."/>
            <person name="Lapidus A."/>
            <person name="Barry K."/>
            <person name="Detter J.C."/>
            <person name="Glavina del Rio T."/>
            <person name="Hammon N."/>
            <person name="Israni S."/>
            <person name="Dalin E."/>
            <person name="Tice H."/>
            <person name="Pitluck S."/>
            <person name="Chain P."/>
            <person name="Malfatti S."/>
            <person name="Shin M."/>
            <person name="Vergez L."/>
            <person name="Schmutz J."/>
            <person name="Larimer F."/>
            <person name="Land M."/>
            <person name="Hauser L."/>
            <person name="Kyrpides N."/>
            <person name="Lykidis A."/>
            <person name="Scott K.M."/>
            <person name="Sievert S."/>
            <person name="Kerfeld C."/>
            <person name="Freyermuth S."/>
            <person name="Dobrinski K."/>
            <person name="Boller A."/>
            <person name="Fitzpatrick K."/>
            <person name="Thoma P."/>
            <person name="Moore J."/>
            <person name="Richardson P."/>
        </authorList>
    </citation>
    <scope>NUCLEOTIDE SEQUENCE</scope>
    <source>
        <strain evidence="2">XCL-2</strain>
    </source>
</reference>
<dbReference type="EMBL" id="CP000109">
    <property type="protein sequence ID" value="ABB41622.1"/>
    <property type="molecule type" value="Genomic_DNA"/>
</dbReference>
<proteinExistence type="predicted"/>
<dbReference type="OrthoDB" id="6904738at2"/>
<keyword evidence="1" id="KW-0472">Membrane</keyword>
<evidence type="ECO:0000256" key="1">
    <source>
        <dbReference type="SAM" id="Phobius"/>
    </source>
</evidence>
<keyword evidence="1" id="KW-0812">Transmembrane</keyword>
<evidence type="ECO:0000313" key="2">
    <source>
        <dbReference type="EMBL" id="ABB41622.1"/>
    </source>
</evidence>
<organism evidence="2">
    <name type="scientific">Hydrogenovibrio crunogenus (strain DSM 25203 / XCL-2)</name>
    <name type="common">Thiomicrospira crunogena</name>
    <dbReference type="NCBI Taxonomy" id="317025"/>
    <lineage>
        <taxon>Bacteria</taxon>
        <taxon>Pseudomonadati</taxon>
        <taxon>Pseudomonadota</taxon>
        <taxon>Gammaproteobacteria</taxon>
        <taxon>Thiotrichales</taxon>
        <taxon>Piscirickettsiaceae</taxon>
        <taxon>Hydrogenovibrio</taxon>
    </lineage>
</organism>
<accession>Q31GV1</accession>
<gene>
    <name evidence="2" type="ordered locus">Tcr_1027</name>
</gene>
<sequence length="93" mass="10258">MKKALTKLFAPILNIFDKGEEPEHYTPSHRKILLIMGFLFSILSAVSVYFGFVTEVMAALFPAILFAAVGIVCLVVALLGSNRAVTNIWQSTR</sequence>
<name>Q31GV1_HYDCU</name>
<dbReference type="AlphaFoldDB" id="Q31GV1"/>
<protein>
    <submittedName>
        <fullName evidence="2">Uncharacterized protein</fullName>
    </submittedName>
</protein>
<dbReference type="eggNOG" id="ENOG50332WU">
    <property type="taxonomic scope" value="Bacteria"/>
</dbReference>
<dbReference type="KEGG" id="tcx:Tcr_1027"/>
<dbReference type="HOGENOM" id="CLU_2409787_0_0_6"/>
<feature type="transmembrane region" description="Helical" evidence="1">
    <location>
        <begin position="32"/>
        <end position="52"/>
    </location>
</feature>
<keyword evidence="1" id="KW-1133">Transmembrane helix</keyword>
<feature type="transmembrane region" description="Helical" evidence="1">
    <location>
        <begin position="58"/>
        <end position="79"/>
    </location>
</feature>